<dbReference type="GO" id="GO:0004674">
    <property type="term" value="F:protein serine/threonine kinase activity"/>
    <property type="evidence" value="ECO:0007669"/>
    <property type="project" value="TreeGrafter"/>
</dbReference>
<keyword evidence="4" id="KW-1185">Reference proteome</keyword>
<protein>
    <recommendedName>
        <fullName evidence="2">Protein kinase domain-containing protein</fullName>
    </recommendedName>
</protein>
<feature type="compositionally biased region" description="Pro residues" evidence="1">
    <location>
        <begin position="975"/>
        <end position="1016"/>
    </location>
</feature>
<dbReference type="InterPro" id="IPR000719">
    <property type="entry name" value="Prot_kinase_dom"/>
</dbReference>
<feature type="compositionally biased region" description="Polar residues" evidence="1">
    <location>
        <begin position="1417"/>
        <end position="1426"/>
    </location>
</feature>
<feature type="region of interest" description="Disordered" evidence="1">
    <location>
        <begin position="923"/>
        <end position="947"/>
    </location>
</feature>
<evidence type="ECO:0000259" key="2">
    <source>
        <dbReference type="PROSITE" id="PS50011"/>
    </source>
</evidence>
<feature type="compositionally biased region" description="Pro residues" evidence="1">
    <location>
        <begin position="923"/>
        <end position="934"/>
    </location>
</feature>
<feature type="compositionally biased region" description="Low complexity" evidence="1">
    <location>
        <begin position="938"/>
        <end position="947"/>
    </location>
</feature>
<dbReference type="Proteomes" id="UP001054857">
    <property type="component" value="Unassembled WGS sequence"/>
</dbReference>
<feature type="compositionally biased region" description="Basic and acidic residues" evidence="1">
    <location>
        <begin position="1480"/>
        <end position="1501"/>
    </location>
</feature>
<sequence>MHLRLLRGDADPCVHVNQLHANLYSDTAHDDGTNLRRILLLLTGWAVLTLMPATAVRLPLGSGVTVYDLLATSGVLPQGVLSLQPQPNAASPTTTYLPSTTLTLQGWGSHLPGNQISGAYNQPGFTIGSQHPAGPPISPPSIPSTAPSSPTSPSSPTPPNPPSFPNFPPTDPDKPFTILDCSGLVDFSVSKVSVISLKPGQHLKLSSLSVLLIDLVEPLGPAASMVIDHLTPSGLVQVPKGAILTLQNVTLVLSPYSMRTYLEILSCKVSAWPYSTAVTILYNEIHIESLTTWSLASDGGRDNVNTAGGEVQWLGVTLRGADAKPFINPLGATAVTEAWQLGYKLQTDLVGVIGIPGSLFLSLAADIVIPRDGSWEQAFLVDGRPWVLLGDPERSTTLDLSGLEGAWYTASYQNNWASNLTAENTLMHIHGLTLINLPHTQQPRAPSSLLAISLQSFGIYRGSTGGYDSPQLVLKRCTIVVPDQEVAFLERAVLLGRNNGTMPAVGDPSKLFAVFDVQVPSDDMSASSPSSTGGKLLVTRLRIGNQVSLINCTLLSASRYTALPDSRPLLPSERVWPPEVLHGNVDTAAQWGPLGTAFAQGLQDALANLNSTCGPLPGKAPLMFTTIRNDGSIPSLAATTAFEEAKRIHISSGGRLASASECIVGGFPQQLGGDRTFVNMKGAIGRVELQRPITLRNLVLYNLAPGGMYPLVSNGNLGYGSSYGYSFGIVGRQQASAPAQAAPQLEGADAAWTNSSLPLWFFRMAREPAGVTSDTQQQPLLVLENVTLVIPEVEWRAMVAAVLLVLRAAATPPPPSGVLAAASEGQQPALVQALDREVLDTTTSLSSQQQLEEQPDQRYLLGTKKTVEMQRPGRPLLRGNAAAAFGKGGSQAGVDTHKKAARRALQFLGFDFGFGLPWSNPPPPPAQAFVPQPPKSEASGPAAASGPANTIATVVQPPASAKPPPAGYHVIYFPKAPPSPPKPPPVPPSRQLPRPPPLLPSPSPMPPLPPAPPPSTPSESTTRAALLEFASSSQVLSYNYDAGELVLAVARHYGWVGTNVTLTYKLPADAPSSASFLSYPPLVLPYQDLAGMDINITVEQPGVAGPPSIAPTIQPVHGSSPGDSNDGDSSVPTAADGILPVWQYPSSVVAPSQQYSSHAPSPYYPHVDGTPPATPSVPPSNSSSSVSRPAWVPPVAGCLSAFGAVLMLPLLLLAAYMTCKMRRCAAAAVTAPVKEGCPSAANDAADAVSSMFATCAASTSSALPAVKTFDDAEGKAQQLAVGSGVSGSTSGAFGNNSGIPHDDRGGAGGSSGTGGESRAGIGVEDRRYDRTAGGGPEMTSTSTAAQAAPWNGGSPVEKRKTSSAAVGNVEALGGAICFLEANRLAVHRVLKAALMETTALGKDPQQQEVRGSQRQQPGQKAINTFNGKCGASSLEGKEEDSGTCGLLQGVEALPDLRDEASSLACSADALKEMLTYYRSQQDKAEHSPGEDQPQHQQREQGDVELGCSAPQVPSEAHMSQAVPIQQDGERKQQPGPLPTLRDAIAAIRAELRDPQFRVHSVLSRGTTSVVFRGAWKDLPVAIKTLVVLGGTLGQEGLQKHRAVLEAAISVSLAHPNIVATYVYDMKPLVGKPPQRDQQDLSAARNTTPGLGAAANPDGCPSVAVSPLPGNQEEGVVDAYKLYIVQEFCNAGTLRQALDDGVAGSVRAGGLLRVLALRLALDVAQGMRHIHGCRIVHGDLKSDNVLLVSGPRATSIDGSTALETASGAGLENAGAAKLQLTAKVADFGLSLPLPEGATHASQRFQGTPAYMAPEVMLGGHLSPRADVWSFGLLLLELYYGCTVADMLVISTSGEAAEAPGQSNALDELRPFLPFLFQDMVTAGHVPFAELVTACLASDPRVRPGFGDIVVKMEWLLNAVES</sequence>
<feature type="compositionally biased region" description="Low complexity" evidence="1">
    <location>
        <begin position="1118"/>
        <end position="1130"/>
    </location>
</feature>
<dbReference type="GO" id="GO:0005524">
    <property type="term" value="F:ATP binding"/>
    <property type="evidence" value="ECO:0007669"/>
    <property type="project" value="InterPro"/>
</dbReference>
<feature type="compositionally biased region" description="Low complexity" evidence="1">
    <location>
        <begin position="143"/>
        <end position="152"/>
    </location>
</feature>
<evidence type="ECO:0000313" key="4">
    <source>
        <dbReference type="Proteomes" id="UP001054857"/>
    </source>
</evidence>
<feature type="region of interest" description="Disordered" evidence="1">
    <location>
        <begin position="972"/>
        <end position="1021"/>
    </location>
</feature>
<feature type="region of interest" description="Disordered" evidence="1">
    <location>
        <begin position="1401"/>
        <end position="1442"/>
    </location>
</feature>
<dbReference type="InterPro" id="IPR051681">
    <property type="entry name" value="Ser/Thr_Kinases-Pseudokinases"/>
</dbReference>
<comment type="caution">
    <text evidence="3">The sequence shown here is derived from an EMBL/GenBank/DDBJ whole genome shotgun (WGS) entry which is preliminary data.</text>
</comment>
<dbReference type="PROSITE" id="PS50011">
    <property type="entry name" value="PROTEIN_KINASE_DOM"/>
    <property type="match status" value="1"/>
</dbReference>
<dbReference type="PANTHER" id="PTHR44329">
    <property type="entry name" value="SERINE/THREONINE-PROTEIN KINASE TNNI3K-RELATED"/>
    <property type="match status" value="1"/>
</dbReference>
<feature type="compositionally biased region" description="Low complexity" evidence="1">
    <location>
        <begin position="1406"/>
        <end position="1416"/>
    </location>
</feature>
<dbReference type="InterPro" id="IPR008271">
    <property type="entry name" value="Ser/Thr_kinase_AS"/>
</dbReference>
<feature type="compositionally biased region" description="Pro residues" evidence="1">
    <location>
        <begin position="133"/>
        <end position="142"/>
    </location>
</feature>
<accession>A0AAD3DSJ8</accession>
<feature type="region of interest" description="Disordered" evidence="1">
    <location>
        <begin position="1480"/>
        <end position="1537"/>
    </location>
</feature>
<gene>
    <name evidence="3" type="ORF">Agub_g7777</name>
</gene>
<feature type="region of interest" description="Disordered" evidence="1">
    <location>
        <begin position="1159"/>
        <end position="1186"/>
    </location>
</feature>
<dbReference type="Gene3D" id="1.10.510.10">
    <property type="entry name" value="Transferase(Phosphotransferase) domain 1"/>
    <property type="match status" value="1"/>
</dbReference>
<evidence type="ECO:0000256" key="1">
    <source>
        <dbReference type="SAM" id="MobiDB-lite"/>
    </source>
</evidence>
<dbReference type="InterPro" id="IPR011009">
    <property type="entry name" value="Kinase-like_dom_sf"/>
</dbReference>
<dbReference type="EMBL" id="BMAR01000013">
    <property type="protein sequence ID" value="GFR46232.1"/>
    <property type="molecule type" value="Genomic_DNA"/>
</dbReference>
<feature type="region of interest" description="Disordered" evidence="1">
    <location>
        <begin position="1632"/>
        <end position="1657"/>
    </location>
</feature>
<feature type="region of interest" description="Disordered" evidence="1">
    <location>
        <begin position="121"/>
        <end position="172"/>
    </location>
</feature>
<organism evidence="3 4">
    <name type="scientific">Astrephomene gubernaculifera</name>
    <dbReference type="NCBI Taxonomy" id="47775"/>
    <lineage>
        <taxon>Eukaryota</taxon>
        <taxon>Viridiplantae</taxon>
        <taxon>Chlorophyta</taxon>
        <taxon>core chlorophytes</taxon>
        <taxon>Chlorophyceae</taxon>
        <taxon>CS clade</taxon>
        <taxon>Chlamydomonadales</taxon>
        <taxon>Astrephomenaceae</taxon>
        <taxon>Astrephomene</taxon>
    </lineage>
</organism>
<feature type="region of interest" description="Disordered" evidence="1">
    <location>
        <begin position="1103"/>
        <end position="1132"/>
    </location>
</feature>
<evidence type="ECO:0000313" key="3">
    <source>
        <dbReference type="EMBL" id="GFR46232.1"/>
    </source>
</evidence>
<dbReference type="Pfam" id="PF00069">
    <property type="entry name" value="Pkinase"/>
    <property type="match status" value="1"/>
</dbReference>
<feature type="compositionally biased region" description="Gly residues" evidence="1">
    <location>
        <begin position="1306"/>
        <end position="1317"/>
    </location>
</feature>
<dbReference type="SMART" id="SM00220">
    <property type="entry name" value="S_TKc"/>
    <property type="match status" value="1"/>
</dbReference>
<dbReference type="PROSITE" id="PS00108">
    <property type="entry name" value="PROTEIN_KINASE_ST"/>
    <property type="match status" value="1"/>
</dbReference>
<feature type="domain" description="Protein kinase" evidence="2">
    <location>
        <begin position="1556"/>
        <end position="1914"/>
    </location>
</feature>
<feature type="compositionally biased region" description="Pro residues" evidence="1">
    <location>
        <begin position="153"/>
        <end position="170"/>
    </location>
</feature>
<reference evidence="3 4" key="1">
    <citation type="journal article" date="2021" name="Sci. Rep.">
        <title>Genome sequencing of the multicellular alga Astrephomene provides insights into convergent evolution of germ-soma differentiation.</title>
        <authorList>
            <person name="Yamashita S."/>
            <person name="Yamamoto K."/>
            <person name="Matsuzaki R."/>
            <person name="Suzuki S."/>
            <person name="Yamaguchi H."/>
            <person name="Hirooka S."/>
            <person name="Minakuchi Y."/>
            <person name="Miyagishima S."/>
            <person name="Kawachi M."/>
            <person name="Toyoda A."/>
            <person name="Nozaki H."/>
        </authorList>
    </citation>
    <scope>NUCLEOTIDE SEQUENCE [LARGE SCALE GENOMIC DNA]</scope>
    <source>
        <strain evidence="3 4">NIES-4017</strain>
    </source>
</reference>
<feature type="compositionally biased region" description="Polar residues" evidence="1">
    <location>
        <begin position="1639"/>
        <end position="1648"/>
    </location>
</feature>
<proteinExistence type="predicted"/>
<dbReference type="SUPFAM" id="SSF56112">
    <property type="entry name" value="Protein kinase-like (PK-like)"/>
    <property type="match status" value="1"/>
</dbReference>
<feature type="region of interest" description="Disordered" evidence="1">
    <location>
        <begin position="1280"/>
        <end position="1359"/>
    </location>
</feature>
<dbReference type="Gene3D" id="3.30.200.20">
    <property type="entry name" value="Phosphorylase Kinase, domain 1"/>
    <property type="match status" value="1"/>
</dbReference>
<feature type="compositionally biased region" description="Low complexity" evidence="1">
    <location>
        <begin position="1281"/>
        <end position="1291"/>
    </location>
</feature>
<name>A0AAD3DSJ8_9CHLO</name>